<dbReference type="Proteomes" id="UP001596142">
    <property type="component" value="Unassembled WGS sequence"/>
</dbReference>
<reference evidence="2" key="1">
    <citation type="journal article" date="2019" name="Int. J. Syst. Evol. Microbiol.">
        <title>The Global Catalogue of Microorganisms (GCM) 10K type strain sequencing project: providing services to taxonomists for standard genome sequencing and annotation.</title>
        <authorList>
            <consortium name="The Broad Institute Genomics Platform"/>
            <consortium name="The Broad Institute Genome Sequencing Center for Infectious Disease"/>
            <person name="Wu L."/>
            <person name="Ma J."/>
        </authorList>
    </citation>
    <scope>NUCLEOTIDE SEQUENCE [LARGE SCALE GENOMIC DNA]</scope>
    <source>
        <strain evidence="2">CECT 7184</strain>
    </source>
</reference>
<dbReference type="RefSeq" id="WP_054635612.1">
    <property type="nucleotide sequence ID" value="NZ_JBHSOZ010000005.1"/>
</dbReference>
<protein>
    <submittedName>
        <fullName evidence="1">Uncharacterized protein</fullName>
    </submittedName>
</protein>
<keyword evidence="2" id="KW-1185">Reference proteome</keyword>
<sequence length="100" mass="11695">MNNLNVWTYENGDPSKSYFYKVENLNEIFTAIKERFSKDIKDHNDTDFEEGSYIQVDHTPPMGEGDIKVEEIILDISVKAELLSFITKYISVINIKRLFQ</sequence>
<name>A0ABW0YUC6_9BACI</name>
<comment type="caution">
    <text evidence="1">The sequence shown here is derived from an EMBL/GenBank/DDBJ whole genome shotgun (WGS) entry which is preliminary data.</text>
</comment>
<evidence type="ECO:0000313" key="2">
    <source>
        <dbReference type="Proteomes" id="UP001596142"/>
    </source>
</evidence>
<proteinExistence type="predicted"/>
<organism evidence="1 2">
    <name type="scientific">Thalassorhabdus alkalitolerans</name>
    <dbReference type="NCBI Taxonomy" id="2282697"/>
    <lineage>
        <taxon>Bacteria</taxon>
        <taxon>Bacillati</taxon>
        <taxon>Bacillota</taxon>
        <taxon>Bacilli</taxon>
        <taxon>Bacillales</taxon>
        <taxon>Bacillaceae</taxon>
        <taxon>Thalassorhabdus</taxon>
    </lineage>
</organism>
<gene>
    <name evidence="1" type="ORF">ACFPU1_12620</name>
</gene>
<dbReference type="EMBL" id="JBHSOZ010000005">
    <property type="protein sequence ID" value="MFC5713629.1"/>
    <property type="molecule type" value="Genomic_DNA"/>
</dbReference>
<accession>A0ABW0YUC6</accession>
<evidence type="ECO:0000313" key="1">
    <source>
        <dbReference type="EMBL" id="MFC5713629.1"/>
    </source>
</evidence>